<gene>
    <name evidence="2" type="ORF">BOX37_23265</name>
</gene>
<sequence>MTVLASVEEAEAVADGIAESGFAPEPGHVGGRLVERDTRADETGELGVEVVGLEVEEGMARLEPAVLVERPLVGYRMTRTFTPG</sequence>
<organism evidence="2 3">
    <name type="scientific">Nocardia mangyaensis</name>
    <dbReference type="NCBI Taxonomy" id="2213200"/>
    <lineage>
        <taxon>Bacteria</taxon>
        <taxon>Bacillati</taxon>
        <taxon>Actinomycetota</taxon>
        <taxon>Actinomycetes</taxon>
        <taxon>Mycobacteriales</taxon>
        <taxon>Nocardiaceae</taxon>
        <taxon>Nocardia</taxon>
    </lineage>
</organism>
<evidence type="ECO:0000313" key="3">
    <source>
        <dbReference type="Proteomes" id="UP000183810"/>
    </source>
</evidence>
<evidence type="ECO:0000313" key="2">
    <source>
        <dbReference type="EMBL" id="APE36368.1"/>
    </source>
</evidence>
<keyword evidence="3" id="KW-1185">Reference proteome</keyword>
<dbReference type="Proteomes" id="UP000183810">
    <property type="component" value="Chromosome"/>
</dbReference>
<feature type="region of interest" description="Disordered" evidence="1">
    <location>
        <begin position="16"/>
        <end position="41"/>
    </location>
</feature>
<dbReference type="KEGG" id="nsl:BOX37_23265"/>
<name>A0A1J0VWC5_9NOCA</name>
<accession>A0A1J0VWC5</accession>
<reference evidence="2" key="1">
    <citation type="submission" date="2016-11" db="EMBL/GenBank/DDBJ databases">
        <authorList>
            <person name="Jaros S."/>
            <person name="Januszkiewicz K."/>
            <person name="Wedrychowicz H."/>
        </authorList>
    </citation>
    <scope>NUCLEOTIDE SEQUENCE [LARGE SCALE GENOMIC DNA]</scope>
    <source>
        <strain evidence="2">Y48</strain>
    </source>
</reference>
<dbReference type="AlphaFoldDB" id="A0A1J0VWC5"/>
<protein>
    <submittedName>
        <fullName evidence="2">Uncharacterized protein</fullName>
    </submittedName>
</protein>
<dbReference type="EMBL" id="CP018082">
    <property type="protein sequence ID" value="APE36368.1"/>
    <property type="molecule type" value="Genomic_DNA"/>
</dbReference>
<evidence type="ECO:0000256" key="1">
    <source>
        <dbReference type="SAM" id="MobiDB-lite"/>
    </source>
</evidence>
<proteinExistence type="predicted"/>